<name>A0A511ZLM9_9BACI</name>
<dbReference type="PANTHER" id="PTHR30487">
    <property type="entry name" value="TYPE 4 PREPILIN-LIKE PROTEINS LEADER PEPTIDE-PROCESSING ENZYME"/>
    <property type="match status" value="1"/>
</dbReference>
<sequence>MQGNFILLIIFLSVVAYFDISKQRIPNWLNVTGVLAGILYHLFVHQIDGLLQSVFGVLAGGGIMLVLYIFKAIGAGDVKLFAAIGAITGVLFTLYATMYSIVFAGIIGVIILLFTKTIFINMLLAFIHIKESIQKRSLTPLDTFKKNVSNRFPFIYAVVPGVITAFYYMYIS</sequence>
<feature type="transmembrane region" description="Helical" evidence="2">
    <location>
        <begin position="77"/>
        <end position="95"/>
    </location>
</feature>
<accession>A0A511ZLM9</accession>
<dbReference type="RefSeq" id="WP_147211314.1">
    <property type="nucleotide sequence ID" value="NZ_BJYM01000013.1"/>
</dbReference>
<proteinExistence type="inferred from homology"/>
<dbReference type="GO" id="GO:0006465">
    <property type="term" value="P:signal peptide processing"/>
    <property type="evidence" value="ECO:0007669"/>
    <property type="project" value="TreeGrafter"/>
</dbReference>
<reference evidence="4 5" key="1">
    <citation type="submission" date="2019-07" db="EMBL/GenBank/DDBJ databases">
        <title>Whole genome shotgun sequence of Oceanobacillus sojae NBRC 105379.</title>
        <authorList>
            <person name="Hosoyama A."/>
            <person name="Uohara A."/>
            <person name="Ohji S."/>
            <person name="Ichikawa N."/>
        </authorList>
    </citation>
    <scope>NUCLEOTIDE SEQUENCE [LARGE SCALE GENOMIC DNA]</scope>
    <source>
        <strain evidence="4 5">NBRC 105379</strain>
    </source>
</reference>
<dbReference type="EMBL" id="BJYM01000013">
    <property type="protein sequence ID" value="GEN88355.1"/>
    <property type="molecule type" value="Genomic_DNA"/>
</dbReference>
<dbReference type="PANTHER" id="PTHR30487:SF0">
    <property type="entry name" value="PREPILIN LEADER PEPTIDASE_N-METHYLTRANSFERASE-RELATED"/>
    <property type="match status" value="1"/>
</dbReference>
<feature type="transmembrane region" description="Helical" evidence="2">
    <location>
        <begin position="6"/>
        <end position="21"/>
    </location>
</feature>
<gene>
    <name evidence="4" type="ORF">OSO01_30940</name>
</gene>
<dbReference type="Proteomes" id="UP000321558">
    <property type="component" value="Unassembled WGS sequence"/>
</dbReference>
<evidence type="ECO:0000259" key="3">
    <source>
        <dbReference type="Pfam" id="PF01478"/>
    </source>
</evidence>
<dbReference type="Pfam" id="PF01478">
    <property type="entry name" value="Peptidase_A24"/>
    <property type="match status" value="1"/>
</dbReference>
<keyword evidence="2" id="KW-1133">Transmembrane helix</keyword>
<feature type="transmembrane region" description="Helical" evidence="2">
    <location>
        <begin position="28"/>
        <end position="44"/>
    </location>
</feature>
<comment type="caution">
    <text evidence="4">The sequence shown here is derived from an EMBL/GenBank/DDBJ whole genome shotgun (WGS) entry which is preliminary data.</text>
</comment>
<keyword evidence="5" id="KW-1185">Reference proteome</keyword>
<evidence type="ECO:0000256" key="1">
    <source>
        <dbReference type="ARBA" id="ARBA00005801"/>
    </source>
</evidence>
<dbReference type="InterPro" id="IPR000045">
    <property type="entry name" value="Prepilin_IV_endopep_pep"/>
</dbReference>
<dbReference type="GO" id="GO:0005886">
    <property type="term" value="C:plasma membrane"/>
    <property type="evidence" value="ECO:0007669"/>
    <property type="project" value="TreeGrafter"/>
</dbReference>
<dbReference type="OrthoDB" id="5508079at2"/>
<feature type="transmembrane region" description="Helical" evidence="2">
    <location>
        <begin position="50"/>
        <end position="70"/>
    </location>
</feature>
<dbReference type="InterPro" id="IPR050882">
    <property type="entry name" value="Prepilin_peptidase/N-MTase"/>
</dbReference>
<protein>
    <recommendedName>
        <fullName evidence="3">Prepilin type IV endopeptidase peptidase domain-containing protein</fullName>
    </recommendedName>
</protein>
<evidence type="ECO:0000256" key="2">
    <source>
        <dbReference type="SAM" id="Phobius"/>
    </source>
</evidence>
<organism evidence="4 5">
    <name type="scientific">Oceanobacillus sojae</name>
    <dbReference type="NCBI Taxonomy" id="582851"/>
    <lineage>
        <taxon>Bacteria</taxon>
        <taxon>Bacillati</taxon>
        <taxon>Bacillota</taxon>
        <taxon>Bacilli</taxon>
        <taxon>Bacillales</taxon>
        <taxon>Bacillaceae</taxon>
        <taxon>Oceanobacillus</taxon>
    </lineage>
</organism>
<feature type="transmembrane region" description="Helical" evidence="2">
    <location>
        <begin position="154"/>
        <end position="171"/>
    </location>
</feature>
<dbReference type="STRING" id="582851.GCA_900162665_01870"/>
<evidence type="ECO:0000313" key="5">
    <source>
        <dbReference type="Proteomes" id="UP000321558"/>
    </source>
</evidence>
<dbReference type="GO" id="GO:0004190">
    <property type="term" value="F:aspartic-type endopeptidase activity"/>
    <property type="evidence" value="ECO:0007669"/>
    <property type="project" value="InterPro"/>
</dbReference>
<dbReference type="AlphaFoldDB" id="A0A511ZLM9"/>
<feature type="transmembrane region" description="Helical" evidence="2">
    <location>
        <begin position="101"/>
        <end position="127"/>
    </location>
</feature>
<keyword evidence="2" id="KW-0812">Transmembrane</keyword>
<dbReference type="Gene3D" id="1.20.120.1220">
    <property type="match status" value="1"/>
</dbReference>
<keyword evidence="2" id="KW-0472">Membrane</keyword>
<comment type="similarity">
    <text evidence="1">Belongs to the peptidase A24 family.</text>
</comment>
<feature type="domain" description="Prepilin type IV endopeptidase peptidase" evidence="3">
    <location>
        <begin position="6"/>
        <end position="109"/>
    </location>
</feature>
<evidence type="ECO:0000313" key="4">
    <source>
        <dbReference type="EMBL" id="GEN88355.1"/>
    </source>
</evidence>